<name>A0A8S5UCJ8_9CAUD</name>
<proteinExistence type="predicted"/>
<accession>A0A8S5UCJ8</accession>
<evidence type="ECO:0000313" key="1">
    <source>
        <dbReference type="EMBL" id="DAF92205.1"/>
    </source>
</evidence>
<reference evidence="1" key="1">
    <citation type="journal article" date="2021" name="Proc. Natl. Acad. Sci. U.S.A.">
        <title>A Catalog of Tens of Thousands of Viruses from Human Metagenomes Reveals Hidden Associations with Chronic Diseases.</title>
        <authorList>
            <person name="Tisza M.J."/>
            <person name="Buck C.B."/>
        </authorList>
    </citation>
    <scope>NUCLEOTIDE SEQUENCE</scope>
    <source>
        <strain evidence="1">CtgN495</strain>
    </source>
</reference>
<organism evidence="1">
    <name type="scientific">Siphoviridae sp. ctgN495</name>
    <dbReference type="NCBI Taxonomy" id="2825608"/>
    <lineage>
        <taxon>Viruses</taxon>
        <taxon>Duplodnaviria</taxon>
        <taxon>Heunggongvirae</taxon>
        <taxon>Uroviricota</taxon>
        <taxon>Caudoviricetes</taxon>
    </lineage>
</organism>
<sequence>MSLVHDYIKIKYTREGYLPDYPYHMISDDEMIEAFMKSDSDEGFFFDNYYVKDESLKEQYATLVQTIRFHIDIFKKSKEDKRVLPDWVYSYMLGVVVSEHSSDIDRHDLLVLLDLDNVDDDFTEQAKKKCLSISKQWIKKITEDNRYVKILNPNGTYSRYDGRPATMFGEPHVIKSLRLESAGV</sequence>
<protein>
    <submittedName>
        <fullName evidence="1">Uncharacterized protein</fullName>
    </submittedName>
</protein>
<dbReference type="EMBL" id="BK016063">
    <property type="protein sequence ID" value="DAF92205.1"/>
    <property type="molecule type" value="Genomic_DNA"/>
</dbReference>